<gene>
    <name evidence="1" type="ORF">L486_05698</name>
</gene>
<keyword evidence="2" id="KW-1185">Reference proteome</keyword>
<reference evidence="1 2" key="1">
    <citation type="submission" date="2013-07" db="EMBL/GenBank/DDBJ databases">
        <title>The Genome Sequence of Kwoniella mangroviensis CBS10435.</title>
        <authorList>
            <consortium name="The Broad Institute Genome Sequencing Platform"/>
            <person name="Cuomo C."/>
            <person name="Litvintseva A."/>
            <person name="Chen Y."/>
            <person name="Heitman J."/>
            <person name="Sun S."/>
            <person name="Springer D."/>
            <person name="Dromer F."/>
            <person name="Young S.K."/>
            <person name="Zeng Q."/>
            <person name="Gargeya S."/>
            <person name="Fitzgerald M."/>
            <person name="Abouelleil A."/>
            <person name="Alvarado L."/>
            <person name="Berlin A.M."/>
            <person name="Chapman S.B."/>
            <person name="Dewar J."/>
            <person name="Goldberg J."/>
            <person name="Griggs A."/>
            <person name="Gujja S."/>
            <person name="Hansen M."/>
            <person name="Howarth C."/>
            <person name="Imamovic A."/>
            <person name="Larimer J."/>
            <person name="McCowan C."/>
            <person name="Murphy C."/>
            <person name="Pearson M."/>
            <person name="Priest M."/>
            <person name="Roberts A."/>
            <person name="Saif S."/>
            <person name="Shea T."/>
            <person name="Sykes S."/>
            <person name="Wortman J."/>
            <person name="Nusbaum C."/>
            <person name="Birren B."/>
        </authorList>
    </citation>
    <scope>NUCLEOTIDE SEQUENCE [LARGE SCALE GENOMIC DNA]</scope>
    <source>
        <strain evidence="1 2">CBS 10435</strain>
    </source>
</reference>
<protein>
    <submittedName>
        <fullName evidence="1">Uncharacterized protein</fullName>
    </submittedName>
</protein>
<dbReference type="EMBL" id="KI669464">
    <property type="protein sequence ID" value="OCF56843.1"/>
    <property type="molecule type" value="Genomic_DNA"/>
</dbReference>
<proteinExistence type="predicted"/>
<name>A0A1B9IMQ9_9TREE</name>
<evidence type="ECO:0000313" key="2">
    <source>
        <dbReference type="Proteomes" id="UP000092583"/>
    </source>
</evidence>
<sequence length="145" mass="16365">MTAVATSATAKIAQEELLYRVTLKDKTSRPGLFPKPEERSPQDIYDVTTIWGPEFNGIKIRNFSDSAIHNNELRPWRDTINFSVKTPIDLSREATHVNADGSYTSDIEGLALDLFKDEKLVDTVNDIGRKCRGCDGHLWRQIPFG</sequence>
<dbReference type="AlphaFoldDB" id="A0A1B9IMQ9"/>
<reference evidence="2" key="2">
    <citation type="submission" date="2013-12" db="EMBL/GenBank/DDBJ databases">
        <title>Evolution of pathogenesis and genome organization in the Tremellales.</title>
        <authorList>
            <person name="Cuomo C."/>
            <person name="Litvintseva A."/>
            <person name="Heitman J."/>
            <person name="Chen Y."/>
            <person name="Sun S."/>
            <person name="Springer D."/>
            <person name="Dromer F."/>
            <person name="Young S."/>
            <person name="Zeng Q."/>
            <person name="Chapman S."/>
            <person name="Gujja S."/>
            <person name="Saif S."/>
            <person name="Birren B."/>
        </authorList>
    </citation>
    <scope>NUCLEOTIDE SEQUENCE [LARGE SCALE GENOMIC DNA]</scope>
    <source>
        <strain evidence="2">CBS 10435</strain>
    </source>
</reference>
<dbReference type="Proteomes" id="UP000092583">
    <property type="component" value="Unassembled WGS sequence"/>
</dbReference>
<evidence type="ECO:0000313" key="1">
    <source>
        <dbReference type="EMBL" id="OCF56843.1"/>
    </source>
</evidence>
<accession>A0A1B9IMQ9</accession>
<organism evidence="1 2">
    <name type="scientific">Kwoniella mangroviensis CBS 10435</name>
    <dbReference type="NCBI Taxonomy" id="1331196"/>
    <lineage>
        <taxon>Eukaryota</taxon>
        <taxon>Fungi</taxon>
        <taxon>Dikarya</taxon>
        <taxon>Basidiomycota</taxon>
        <taxon>Agaricomycotina</taxon>
        <taxon>Tremellomycetes</taxon>
        <taxon>Tremellales</taxon>
        <taxon>Cryptococcaceae</taxon>
        <taxon>Kwoniella</taxon>
    </lineage>
</organism>